<dbReference type="GO" id="GO:0008360">
    <property type="term" value="P:regulation of cell shape"/>
    <property type="evidence" value="ECO:0007669"/>
    <property type="project" value="UniProtKB-KW"/>
</dbReference>
<evidence type="ECO:0000256" key="3">
    <source>
        <dbReference type="ARBA" id="ARBA00022801"/>
    </source>
</evidence>
<gene>
    <name evidence="13" type="ORF">FXN63_15185</name>
</gene>
<evidence type="ECO:0000256" key="8">
    <source>
        <dbReference type="PIRSR" id="PIRSR618044-2"/>
    </source>
</evidence>
<dbReference type="OrthoDB" id="5688590at2"/>
<evidence type="ECO:0000256" key="1">
    <source>
        <dbReference type="ARBA" id="ARBA00007164"/>
    </source>
</evidence>
<evidence type="ECO:0000256" key="2">
    <source>
        <dbReference type="ARBA" id="ARBA00022729"/>
    </source>
</evidence>
<dbReference type="SUPFAM" id="SSF56601">
    <property type="entry name" value="beta-lactamase/transpeptidase-like"/>
    <property type="match status" value="1"/>
</dbReference>
<dbReference type="GO" id="GO:0008800">
    <property type="term" value="F:beta-lactamase activity"/>
    <property type="evidence" value="ECO:0007669"/>
    <property type="project" value="InterPro"/>
</dbReference>
<keyword evidence="6" id="KW-0961">Cell wall biogenesis/degradation</keyword>
<evidence type="ECO:0000256" key="10">
    <source>
        <dbReference type="SAM" id="MobiDB-lite"/>
    </source>
</evidence>
<dbReference type="GO" id="GO:0006508">
    <property type="term" value="P:proteolysis"/>
    <property type="evidence" value="ECO:0007669"/>
    <property type="project" value="InterPro"/>
</dbReference>
<dbReference type="NCBIfam" id="NF008668">
    <property type="entry name" value="PRK11669.1"/>
    <property type="match status" value="1"/>
</dbReference>
<reference evidence="13 14" key="1">
    <citation type="submission" date="2019-08" db="EMBL/GenBank/DDBJ databases">
        <title>Amphibian skin-associated Pigmentiphaga: genome sequence and occurrence across geography and hosts.</title>
        <authorList>
            <person name="Bletz M.C."/>
            <person name="Bunk B."/>
            <person name="Sproeer C."/>
            <person name="Biwer P."/>
            <person name="Reiter S."/>
            <person name="Rabemananjara F.C.E."/>
            <person name="Schulz S."/>
            <person name="Overmann J."/>
            <person name="Vences M."/>
        </authorList>
    </citation>
    <scope>NUCLEOTIDE SEQUENCE [LARGE SCALE GENOMIC DNA]</scope>
    <source>
        <strain evidence="13 14">Mada1488</strain>
    </source>
</reference>
<feature type="chain" id="PRO_5023016511" evidence="11">
    <location>
        <begin position="28"/>
        <end position="371"/>
    </location>
</feature>
<evidence type="ECO:0000256" key="6">
    <source>
        <dbReference type="ARBA" id="ARBA00023316"/>
    </source>
</evidence>
<dbReference type="RefSeq" id="WP_148816079.1">
    <property type="nucleotide sequence ID" value="NZ_CP043046.1"/>
</dbReference>
<organism evidence="13 14">
    <name type="scientific">Pigmentiphaga aceris</name>
    <dbReference type="NCBI Taxonomy" id="1940612"/>
    <lineage>
        <taxon>Bacteria</taxon>
        <taxon>Pseudomonadati</taxon>
        <taxon>Pseudomonadota</taxon>
        <taxon>Betaproteobacteria</taxon>
        <taxon>Burkholderiales</taxon>
        <taxon>Alcaligenaceae</taxon>
        <taxon>Pigmentiphaga</taxon>
    </lineage>
</organism>
<dbReference type="InterPro" id="IPR018044">
    <property type="entry name" value="Peptidase_S11"/>
</dbReference>
<name>A0A5C0AX34_9BURK</name>
<proteinExistence type="inferred from homology"/>
<dbReference type="InterPro" id="IPR000871">
    <property type="entry name" value="Beta-lactam_class-A"/>
</dbReference>
<sequence length="371" mass="39960">MVRSWKQTVLVSVLSVLPLVFTSAGHAAEPAKPRKPATAPAKPARAAAQKPVARTVVKQAPARTQAAAKPAARIRTVIKPNEDAGDRRARMAAAVANANARQGSSVQRASFAPSPHALAQAGLPPSLASATVLVQDIHSQDILVAKNEHVIVPIASITKLMTALVVVDANQALNEVIEITHEDIDTEKNTHSRLSVGTKLIRSELLQLALMSSENRAAHALGRNYPGGLTGFVQAMNAKAQLLGMHDTRYIEPTGLSSRNVSSPTDLVRLMQTAALRPLIRQYTTSTEMAVTVNNRVQQFRNTNALVKNPSWDISVSKTGFINEAGRCLVMLTSIEGRDLAIVLLDSAGTMTRTADAVRIRQWVEREIRTL</sequence>
<dbReference type="EMBL" id="CP043046">
    <property type="protein sequence ID" value="QEI07032.1"/>
    <property type="molecule type" value="Genomic_DNA"/>
</dbReference>
<evidence type="ECO:0000256" key="9">
    <source>
        <dbReference type="RuleBase" id="RU004016"/>
    </source>
</evidence>
<feature type="active site" description="Acyl-ester intermediate" evidence="7">
    <location>
        <position position="156"/>
    </location>
</feature>
<dbReference type="EC" id="3.4.21.-" evidence="13"/>
<keyword evidence="14" id="KW-1185">Reference proteome</keyword>
<comment type="similarity">
    <text evidence="1 9">Belongs to the peptidase S11 family.</text>
</comment>
<dbReference type="PANTHER" id="PTHR35333">
    <property type="entry name" value="BETA-LACTAMASE"/>
    <property type="match status" value="1"/>
</dbReference>
<dbReference type="Proteomes" id="UP000325161">
    <property type="component" value="Chromosome"/>
</dbReference>
<dbReference type="GO" id="GO:0046677">
    <property type="term" value="P:response to antibiotic"/>
    <property type="evidence" value="ECO:0007669"/>
    <property type="project" value="InterPro"/>
</dbReference>
<feature type="binding site" evidence="8">
    <location>
        <position position="318"/>
    </location>
    <ligand>
        <name>substrate</name>
    </ligand>
</feature>
<protein>
    <submittedName>
        <fullName evidence="13">D-alanyl-D-alanine endopeptidase</fullName>
        <ecNumber evidence="13">3.4.21.-</ecNumber>
    </submittedName>
</protein>
<feature type="compositionally biased region" description="Low complexity" evidence="10">
    <location>
        <begin position="36"/>
        <end position="73"/>
    </location>
</feature>
<feature type="domain" description="Peptidase S11 D-alanyl-D-alanine carboxypeptidase A N-terminal" evidence="12">
    <location>
        <begin position="124"/>
        <end position="347"/>
    </location>
</feature>
<dbReference type="GO" id="GO:0071555">
    <property type="term" value="P:cell wall organization"/>
    <property type="evidence" value="ECO:0007669"/>
    <property type="project" value="UniProtKB-KW"/>
</dbReference>
<evidence type="ECO:0000313" key="14">
    <source>
        <dbReference type="Proteomes" id="UP000325161"/>
    </source>
</evidence>
<keyword evidence="2 11" id="KW-0732">Signal</keyword>
<dbReference type="Gene3D" id="3.40.710.10">
    <property type="entry name" value="DD-peptidase/beta-lactamase superfamily"/>
    <property type="match status" value="1"/>
</dbReference>
<accession>A0A5C0AX34</accession>
<evidence type="ECO:0000313" key="13">
    <source>
        <dbReference type="EMBL" id="QEI07032.1"/>
    </source>
</evidence>
<evidence type="ECO:0000259" key="12">
    <source>
        <dbReference type="Pfam" id="PF00768"/>
    </source>
</evidence>
<keyword evidence="3 13" id="KW-0378">Hydrolase</keyword>
<dbReference type="PRINTS" id="PR00725">
    <property type="entry name" value="DADACBPTASE1"/>
</dbReference>
<feature type="region of interest" description="Disordered" evidence="10">
    <location>
        <begin position="26"/>
        <end position="73"/>
    </location>
</feature>
<feature type="active site" description="Proton acceptor" evidence="7">
    <location>
        <position position="159"/>
    </location>
</feature>
<dbReference type="AlphaFoldDB" id="A0A5C0AX34"/>
<dbReference type="GO" id="GO:0030655">
    <property type="term" value="P:beta-lactam antibiotic catabolic process"/>
    <property type="evidence" value="ECO:0007669"/>
    <property type="project" value="InterPro"/>
</dbReference>
<dbReference type="GO" id="GO:0009252">
    <property type="term" value="P:peptidoglycan biosynthetic process"/>
    <property type="evidence" value="ECO:0007669"/>
    <property type="project" value="UniProtKB-KW"/>
</dbReference>
<dbReference type="InterPro" id="IPR001967">
    <property type="entry name" value="Peptidase_S11_N"/>
</dbReference>
<feature type="active site" evidence="7">
    <location>
        <position position="213"/>
    </location>
</feature>
<evidence type="ECO:0000256" key="4">
    <source>
        <dbReference type="ARBA" id="ARBA00022960"/>
    </source>
</evidence>
<evidence type="ECO:0000256" key="5">
    <source>
        <dbReference type="ARBA" id="ARBA00022984"/>
    </source>
</evidence>
<feature type="signal peptide" evidence="11">
    <location>
        <begin position="1"/>
        <end position="27"/>
    </location>
</feature>
<dbReference type="InterPro" id="IPR012338">
    <property type="entry name" value="Beta-lactam/transpept-like"/>
</dbReference>
<dbReference type="KEGG" id="pacr:FXN63_15185"/>
<dbReference type="GO" id="GO:0009002">
    <property type="term" value="F:serine-type D-Ala-D-Ala carboxypeptidase activity"/>
    <property type="evidence" value="ECO:0007669"/>
    <property type="project" value="InterPro"/>
</dbReference>
<evidence type="ECO:0000256" key="11">
    <source>
        <dbReference type="SAM" id="SignalP"/>
    </source>
</evidence>
<dbReference type="PANTHER" id="PTHR35333:SF3">
    <property type="entry name" value="BETA-LACTAMASE-TYPE TRANSPEPTIDASE FOLD CONTAINING PROTEIN"/>
    <property type="match status" value="1"/>
</dbReference>
<keyword evidence="5" id="KW-0573">Peptidoglycan synthesis</keyword>
<keyword evidence="4" id="KW-0133">Cell shape</keyword>
<evidence type="ECO:0000256" key="7">
    <source>
        <dbReference type="PIRSR" id="PIRSR618044-1"/>
    </source>
</evidence>
<dbReference type="Pfam" id="PF00768">
    <property type="entry name" value="Peptidase_S11"/>
    <property type="match status" value="1"/>
</dbReference>